<dbReference type="Pfam" id="PF01955">
    <property type="entry name" value="CbiZ"/>
    <property type="match status" value="1"/>
</dbReference>
<organism evidence="1 2">
    <name type="scientific">Sulfitobacter pacificus</name>
    <dbReference type="NCBI Taxonomy" id="1499314"/>
    <lineage>
        <taxon>Bacteria</taxon>
        <taxon>Pseudomonadati</taxon>
        <taxon>Pseudomonadota</taxon>
        <taxon>Alphaproteobacteria</taxon>
        <taxon>Rhodobacterales</taxon>
        <taxon>Roseobacteraceae</taxon>
        <taxon>Sulfitobacter</taxon>
    </lineage>
</organism>
<proteinExistence type="predicted"/>
<dbReference type="PANTHER" id="PTHR35336">
    <property type="entry name" value="ADENOSYLCOBINAMIDE AMIDOHYDROLASE"/>
    <property type="match status" value="1"/>
</dbReference>
<dbReference type="PANTHER" id="PTHR35336:SF5">
    <property type="entry name" value="ADENOSYLCOBINAMIDE AMIDOHYDROLASE"/>
    <property type="match status" value="1"/>
</dbReference>
<reference evidence="1" key="1">
    <citation type="journal article" date="2014" name="Int. J. Syst. Evol. Microbiol.">
        <title>Complete genome of a new Firmicutes species belonging to the dominant human colonic microbiota ('Ruminococcus bicirculans') reveals two chromosomes and a selective capacity to utilize plant glucans.</title>
        <authorList>
            <consortium name="NISC Comparative Sequencing Program"/>
            <person name="Wegmann U."/>
            <person name="Louis P."/>
            <person name="Goesmann A."/>
            <person name="Henrissat B."/>
            <person name="Duncan S.H."/>
            <person name="Flint H.J."/>
        </authorList>
    </citation>
    <scope>NUCLEOTIDE SEQUENCE</scope>
    <source>
        <strain evidence="1">NBRC 109915</strain>
    </source>
</reference>
<evidence type="ECO:0000313" key="2">
    <source>
        <dbReference type="Proteomes" id="UP001161388"/>
    </source>
</evidence>
<dbReference type="InterPro" id="IPR002808">
    <property type="entry name" value="AdoCbi_amidolase"/>
</dbReference>
<gene>
    <name evidence="1" type="ORF">GCM10007927_35390</name>
</gene>
<sequence length="225" mass="23905">MSAVTLARPWLTFELGREMQVLSWAINRPGFVMARRILWREVRNADLPQDMDVRQWLKGELHARGEDGCVAFLTSRDVTCYTQSSVTTEGVTAESVATVGLSNAERVGSRVERQMPDWGTINIAVRLSCGLSQTALIEAISIAAQARTAAIIEAGLALPTGLATGTGTDCIAVAAPMGTEEYAGLHTSIGAALGAAVYDATTRGAQEWKSDVGSRQKAGTEYAGS</sequence>
<protein>
    <submittedName>
        <fullName evidence="1">Adenosylcobinamide amidohydrolase</fullName>
    </submittedName>
</protein>
<reference evidence="1" key="2">
    <citation type="submission" date="2023-01" db="EMBL/GenBank/DDBJ databases">
        <title>Draft genome sequence of Sulfitobacter pacificus strain NBRC 109915.</title>
        <authorList>
            <person name="Sun Q."/>
            <person name="Mori K."/>
        </authorList>
    </citation>
    <scope>NUCLEOTIDE SEQUENCE</scope>
    <source>
        <strain evidence="1">NBRC 109915</strain>
    </source>
</reference>
<dbReference type="Proteomes" id="UP001161388">
    <property type="component" value="Unassembled WGS sequence"/>
</dbReference>
<dbReference type="InterPro" id="IPR052209">
    <property type="entry name" value="CbiZ"/>
</dbReference>
<name>A0ABQ5VP42_9RHOB</name>
<evidence type="ECO:0000313" key="1">
    <source>
        <dbReference type="EMBL" id="GLQ28736.1"/>
    </source>
</evidence>
<keyword evidence="2" id="KW-1185">Reference proteome</keyword>
<accession>A0ABQ5VP42</accession>
<dbReference type="EMBL" id="BSNL01000001">
    <property type="protein sequence ID" value="GLQ28736.1"/>
    <property type="molecule type" value="Genomic_DNA"/>
</dbReference>
<comment type="caution">
    <text evidence="1">The sequence shown here is derived from an EMBL/GenBank/DDBJ whole genome shotgun (WGS) entry which is preliminary data.</text>
</comment>
<dbReference type="RefSeq" id="WP_284375369.1">
    <property type="nucleotide sequence ID" value="NZ_BSNL01000001.1"/>
</dbReference>